<dbReference type="SUPFAM" id="SSF48403">
    <property type="entry name" value="Ankyrin repeat"/>
    <property type="match status" value="1"/>
</dbReference>
<dbReference type="SUPFAM" id="SSF56112">
    <property type="entry name" value="Protein kinase-like (PK-like)"/>
    <property type="match status" value="1"/>
</dbReference>
<dbReference type="InterPro" id="IPR000719">
    <property type="entry name" value="Prot_kinase_dom"/>
</dbReference>
<dbReference type="Gene3D" id="1.10.510.10">
    <property type="entry name" value="Transferase(Phosphotransferase) domain 1"/>
    <property type="match status" value="1"/>
</dbReference>
<dbReference type="InterPro" id="IPR036770">
    <property type="entry name" value="Ankyrin_rpt-contain_sf"/>
</dbReference>
<feature type="binding site" evidence="6">
    <location>
        <position position="371"/>
    </location>
    <ligand>
        <name>ATP</name>
        <dbReference type="ChEBI" id="CHEBI:30616"/>
    </ligand>
</feature>
<feature type="region of interest" description="Disordered" evidence="7">
    <location>
        <begin position="1"/>
        <end position="67"/>
    </location>
</feature>
<sequence>MNHQNGTAIPEKAALSKPAATITAVEEDQGEEDDVIPGPPVSPQQKSRPDRSSHSNNSGGATTSSTRRKFLNLRGKREEQPDPLQISSTDHQWAGQGILASRRDLELPAEEFAAGCNLLQAAARGDARLVEETLKKDPKQVNFRDYDRRTALHVAASEGHLPICKLLIEKFGSRINRSDRWGGSPLDDAHRHRHEVVISYLRSKGAMTGSANKSTNLITAAAQGDLDEVQMLLQVENLSDKSTQQKLDINKGDYDKRTALHLAAGEGHVEIVKVLCDMGADPNCEDRWNRRPLDDAITGQHEECQRVLIQYGAQQSTNRQASFDELGASGRRSVDNMKVNFDELELIDRIGAGAFGEIYKCRWRGTLVAAKIIKTAKIRKDWTRKHAMDAIANGEDVDEAIKALDDAEGSQENADDAVEDFRREISVLKSLRHPHIVLMLAYSTTSNYECIVSELMKCSLLDIFKSHMVQGTRMSRKNQIVYATQLSLGMNYLHTCSPPIIHRDLKPANLLIDHSGVLKISDFGLSKVRPKPEMAEKEAYTMTGETGSYRFMAPEVYRHEEYDETVDVYSFAMIFFYLLIGRPPWPALPGLEAVRKAALEGDRPNIPRDVDVRLQSLLKETWDDNPKVRPPFSKISKALAAYNKDVYKTDTNTIASAEADAGCKCNIL</sequence>
<accession>A0A7S3L3V8</accession>
<dbReference type="PROSITE" id="PS50088">
    <property type="entry name" value="ANK_REPEAT"/>
    <property type="match status" value="2"/>
</dbReference>
<dbReference type="PANTHER" id="PTHR44329:SF140">
    <property type="entry name" value="INACTIVE PROTEIN TYROSINE KINASE PTKL"/>
    <property type="match status" value="1"/>
</dbReference>
<evidence type="ECO:0000259" key="8">
    <source>
        <dbReference type="PROSITE" id="PS50011"/>
    </source>
</evidence>
<dbReference type="PROSITE" id="PS00108">
    <property type="entry name" value="PROTEIN_KINASE_ST"/>
    <property type="match status" value="1"/>
</dbReference>
<dbReference type="Pfam" id="PF12796">
    <property type="entry name" value="Ank_2"/>
    <property type="match status" value="2"/>
</dbReference>
<dbReference type="InterPro" id="IPR002110">
    <property type="entry name" value="Ankyrin_rpt"/>
</dbReference>
<dbReference type="AlphaFoldDB" id="A0A7S3L3V8"/>
<dbReference type="PROSITE" id="PS00107">
    <property type="entry name" value="PROTEIN_KINASE_ATP"/>
    <property type="match status" value="1"/>
</dbReference>
<keyword evidence="3 6" id="KW-0547">Nucleotide-binding</keyword>
<evidence type="ECO:0000256" key="4">
    <source>
        <dbReference type="ARBA" id="ARBA00022840"/>
    </source>
</evidence>
<dbReference type="EMBL" id="HBIM01009372">
    <property type="protein sequence ID" value="CAE0410463.1"/>
    <property type="molecule type" value="Transcribed_RNA"/>
</dbReference>
<evidence type="ECO:0000256" key="3">
    <source>
        <dbReference type="ARBA" id="ARBA00022741"/>
    </source>
</evidence>
<evidence type="ECO:0000256" key="7">
    <source>
        <dbReference type="SAM" id="MobiDB-lite"/>
    </source>
</evidence>
<feature type="domain" description="Protein kinase" evidence="8">
    <location>
        <begin position="344"/>
        <end position="642"/>
    </location>
</feature>
<dbReference type="PROSITE" id="PS50297">
    <property type="entry name" value="ANK_REP_REGION"/>
    <property type="match status" value="2"/>
</dbReference>
<dbReference type="GO" id="GO:0004674">
    <property type="term" value="F:protein serine/threonine kinase activity"/>
    <property type="evidence" value="ECO:0007669"/>
    <property type="project" value="UniProtKB-KW"/>
</dbReference>
<dbReference type="PROSITE" id="PS50011">
    <property type="entry name" value="PROTEIN_KINASE_DOM"/>
    <property type="match status" value="1"/>
</dbReference>
<dbReference type="Pfam" id="PF07714">
    <property type="entry name" value="PK_Tyr_Ser-Thr"/>
    <property type="match status" value="1"/>
</dbReference>
<proteinExistence type="inferred from homology"/>
<feature type="repeat" description="ANK" evidence="5">
    <location>
        <begin position="147"/>
        <end position="170"/>
    </location>
</feature>
<feature type="compositionally biased region" description="Acidic residues" evidence="7">
    <location>
        <begin position="25"/>
        <end position="35"/>
    </location>
</feature>
<dbReference type="InterPro" id="IPR001245">
    <property type="entry name" value="Ser-Thr/Tyr_kinase_cat_dom"/>
</dbReference>
<dbReference type="GO" id="GO:0005524">
    <property type="term" value="F:ATP binding"/>
    <property type="evidence" value="ECO:0007669"/>
    <property type="project" value="UniProtKB-UniRule"/>
</dbReference>
<evidence type="ECO:0000313" key="9">
    <source>
        <dbReference type="EMBL" id="CAE0410463.1"/>
    </source>
</evidence>
<dbReference type="InterPro" id="IPR017441">
    <property type="entry name" value="Protein_kinase_ATP_BS"/>
</dbReference>
<evidence type="ECO:0000256" key="5">
    <source>
        <dbReference type="PROSITE-ProRule" id="PRU00023"/>
    </source>
</evidence>
<dbReference type="PIRSF" id="PIRSF000654">
    <property type="entry name" value="Integrin-linked_kinase"/>
    <property type="match status" value="1"/>
</dbReference>
<feature type="repeat" description="ANK" evidence="5">
    <location>
        <begin position="255"/>
        <end position="287"/>
    </location>
</feature>
<evidence type="ECO:0000256" key="6">
    <source>
        <dbReference type="PROSITE-ProRule" id="PRU10141"/>
    </source>
</evidence>
<gene>
    <name evidence="9" type="ORF">ACOF00016_LOCUS7935</name>
</gene>
<keyword evidence="2" id="KW-0418">Kinase</keyword>
<dbReference type="CDD" id="cd13999">
    <property type="entry name" value="STKc_MAP3K-like"/>
    <property type="match status" value="1"/>
</dbReference>
<reference evidence="9" key="1">
    <citation type="submission" date="2021-01" db="EMBL/GenBank/DDBJ databases">
        <authorList>
            <person name="Corre E."/>
            <person name="Pelletier E."/>
            <person name="Niang G."/>
            <person name="Scheremetjew M."/>
            <person name="Finn R."/>
            <person name="Kale V."/>
            <person name="Holt S."/>
            <person name="Cochrane G."/>
            <person name="Meng A."/>
            <person name="Brown T."/>
            <person name="Cohen L."/>
        </authorList>
    </citation>
    <scope>NUCLEOTIDE SEQUENCE</scope>
    <source>
        <strain evidence="9">CCMP127</strain>
    </source>
</reference>
<protein>
    <recommendedName>
        <fullName evidence="8">Protein kinase domain-containing protein</fullName>
    </recommendedName>
</protein>
<organism evidence="9">
    <name type="scientific">Amphora coffeiformis</name>
    <dbReference type="NCBI Taxonomy" id="265554"/>
    <lineage>
        <taxon>Eukaryota</taxon>
        <taxon>Sar</taxon>
        <taxon>Stramenopiles</taxon>
        <taxon>Ochrophyta</taxon>
        <taxon>Bacillariophyta</taxon>
        <taxon>Bacillariophyceae</taxon>
        <taxon>Bacillariophycidae</taxon>
        <taxon>Thalassiophysales</taxon>
        <taxon>Catenulaceae</taxon>
        <taxon>Amphora</taxon>
    </lineage>
</organism>
<comment type="similarity">
    <text evidence="1">Belongs to the protein kinase superfamily. TKL Ser/Thr protein kinase family.</text>
</comment>
<evidence type="ECO:0000256" key="2">
    <source>
        <dbReference type="ARBA" id="ARBA00022527"/>
    </source>
</evidence>
<name>A0A7S3L3V8_9STRA</name>
<dbReference type="InterPro" id="IPR008271">
    <property type="entry name" value="Ser/Thr_kinase_AS"/>
</dbReference>
<dbReference type="Gene3D" id="1.25.40.20">
    <property type="entry name" value="Ankyrin repeat-containing domain"/>
    <property type="match status" value="2"/>
</dbReference>
<dbReference type="Gene3D" id="3.30.200.20">
    <property type="entry name" value="Phosphorylase Kinase, domain 1"/>
    <property type="match status" value="1"/>
</dbReference>
<dbReference type="InterPro" id="IPR051681">
    <property type="entry name" value="Ser/Thr_Kinases-Pseudokinases"/>
</dbReference>
<dbReference type="PRINTS" id="PR01415">
    <property type="entry name" value="ANKYRIN"/>
</dbReference>
<dbReference type="InterPro" id="IPR011009">
    <property type="entry name" value="Kinase-like_dom_sf"/>
</dbReference>
<keyword evidence="5" id="KW-0040">ANK repeat</keyword>
<feature type="compositionally biased region" description="Low complexity" evidence="7">
    <location>
        <begin position="54"/>
        <end position="65"/>
    </location>
</feature>
<dbReference type="SMART" id="SM00220">
    <property type="entry name" value="S_TKc"/>
    <property type="match status" value="1"/>
</dbReference>
<keyword evidence="2" id="KW-0808">Transferase</keyword>
<dbReference type="SMART" id="SM00248">
    <property type="entry name" value="ANK"/>
    <property type="match status" value="4"/>
</dbReference>
<dbReference type="PANTHER" id="PTHR44329">
    <property type="entry name" value="SERINE/THREONINE-PROTEIN KINASE TNNI3K-RELATED"/>
    <property type="match status" value="1"/>
</dbReference>
<evidence type="ECO:0000256" key="1">
    <source>
        <dbReference type="ARBA" id="ARBA00005843"/>
    </source>
</evidence>
<keyword evidence="4 6" id="KW-0067">ATP-binding</keyword>
<keyword evidence="2" id="KW-0723">Serine/threonine-protein kinase</keyword>